<dbReference type="AlphaFoldDB" id="M8C2H2"/>
<dbReference type="InterPro" id="IPR017451">
    <property type="entry name" value="F-box-assoc_interact_dom"/>
</dbReference>
<evidence type="ECO:0000259" key="1">
    <source>
        <dbReference type="Pfam" id="PF07734"/>
    </source>
</evidence>
<organism evidence="2">
    <name type="scientific">Aegilops tauschii</name>
    <name type="common">Tausch's goatgrass</name>
    <name type="synonym">Aegilops squarrosa</name>
    <dbReference type="NCBI Taxonomy" id="37682"/>
    <lineage>
        <taxon>Eukaryota</taxon>
        <taxon>Viridiplantae</taxon>
        <taxon>Streptophyta</taxon>
        <taxon>Embryophyta</taxon>
        <taxon>Tracheophyta</taxon>
        <taxon>Spermatophyta</taxon>
        <taxon>Magnoliopsida</taxon>
        <taxon>Liliopsida</taxon>
        <taxon>Poales</taxon>
        <taxon>Poaceae</taxon>
        <taxon>BOP clade</taxon>
        <taxon>Pooideae</taxon>
        <taxon>Triticodae</taxon>
        <taxon>Triticeae</taxon>
        <taxon>Triticinae</taxon>
        <taxon>Aegilops</taxon>
    </lineage>
</organism>
<sequence>MAADPSFSQAHLYRLHQQVKKPCSLLIAPRIRSERIKGKIATPGLYLWEESRQGVATLLHDTSSFTDEEAKIRHGFAHCDGLVLLPAEDTVRVLNPATSRIIELPWSPNSVAPRRHLVAQGHQAFGFGRDHRSNAYKVARFFYRETRAMGGHGMEVFTIGKDQYWRETAAQPPYPFLAGRIATFFKGSLIWTVDQYSLMYECDPSLLLHHASMTCFVRFSLEDESFSIMTGPPWFEAGDYLESRLAKLNGELAVHRLGPNYESVEIWMCNDAESNNPPRWEQRHVFNFRAYIRLIATFNDEIVYQDGSSYLWRQTHQGNKFMVCMTDLKYHNPDMGTLVEYSWGTIKDFDVIFFIPTLVQI</sequence>
<dbReference type="NCBIfam" id="TIGR01640">
    <property type="entry name" value="F_box_assoc_1"/>
    <property type="match status" value="1"/>
</dbReference>
<dbReference type="PANTHER" id="PTHR31111">
    <property type="entry name" value="BNAA05G37150D PROTEIN-RELATED"/>
    <property type="match status" value="1"/>
</dbReference>
<name>M8C2H2_AEGTA</name>
<feature type="domain" description="F-box associated beta-propeller type 1" evidence="1">
    <location>
        <begin position="69"/>
        <end position="361"/>
    </location>
</feature>
<dbReference type="InterPro" id="IPR006527">
    <property type="entry name" value="F-box-assoc_dom_typ1"/>
</dbReference>
<protein>
    <recommendedName>
        <fullName evidence="1">F-box associated beta-propeller type 1 domain-containing protein</fullName>
    </recommendedName>
</protein>
<dbReference type="EnsemblPlants" id="EMT28439">
    <property type="protein sequence ID" value="EMT28439"/>
    <property type="gene ID" value="F775_00634"/>
</dbReference>
<accession>M8C2H2</accession>
<dbReference type="Pfam" id="PF07734">
    <property type="entry name" value="FBA_1"/>
    <property type="match status" value="1"/>
</dbReference>
<evidence type="ECO:0000313" key="2">
    <source>
        <dbReference type="EnsemblPlants" id="EMT28439"/>
    </source>
</evidence>
<reference evidence="2" key="1">
    <citation type="submission" date="2015-06" db="UniProtKB">
        <authorList>
            <consortium name="EnsemblPlants"/>
        </authorList>
    </citation>
    <scope>IDENTIFICATION</scope>
</reference>
<dbReference type="PANTHER" id="PTHR31111:SF133">
    <property type="entry name" value="OS07G0196600 PROTEIN"/>
    <property type="match status" value="1"/>
</dbReference>
<proteinExistence type="predicted"/>